<keyword evidence="2" id="KW-1185">Reference proteome</keyword>
<evidence type="ECO:0000313" key="2">
    <source>
        <dbReference type="Proteomes" id="UP000318815"/>
    </source>
</evidence>
<dbReference type="Gene3D" id="2.40.128.490">
    <property type="entry name" value="Uncharacterised protein PF14869, DUF4488"/>
    <property type="match status" value="1"/>
</dbReference>
<comment type="caution">
    <text evidence="1">The sequence shown here is derived from an EMBL/GenBank/DDBJ whole genome shotgun (WGS) entry which is preliminary data.</text>
</comment>
<organism evidence="1 2">
    <name type="scientific">Chitinophaga pinensis</name>
    <dbReference type="NCBI Taxonomy" id="79329"/>
    <lineage>
        <taxon>Bacteria</taxon>
        <taxon>Pseudomonadati</taxon>
        <taxon>Bacteroidota</taxon>
        <taxon>Chitinophagia</taxon>
        <taxon>Chitinophagales</taxon>
        <taxon>Chitinophagaceae</taxon>
        <taxon>Chitinophaga</taxon>
    </lineage>
</organism>
<dbReference type="OrthoDB" id="706756at2"/>
<protein>
    <submittedName>
        <fullName evidence="1">Uncharacterized protein</fullName>
    </submittedName>
</protein>
<reference evidence="1 2" key="1">
    <citation type="submission" date="2019-08" db="EMBL/GenBank/DDBJ databases">
        <title>Whole genome sequencing of chitin degrading bacteria Chitinophaga pinensis YS16.</title>
        <authorList>
            <person name="Singh R.P."/>
            <person name="Manchanda G."/>
            <person name="Maurya I.K."/>
            <person name="Joshi N.K."/>
            <person name="Srivastava A.K."/>
        </authorList>
    </citation>
    <scope>NUCLEOTIDE SEQUENCE [LARGE SCALE GENOMIC DNA]</scope>
    <source>
        <strain evidence="1 2">YS-16</strain>
    </source>
</reference>
<dbReference type="Proteomes" id="UP000318815">
    <property type="component" value="Unassembled WGS sequence"/>
</dbReference>
<dbReference type="AlphaFoldDB" id="A0A5C6LT79"/>
<accession>A0A5C6LT79</accession>
<gene>
    <name evidence="1" type="ORF">FEF09_13900</name>
</gene>
<dbReference type="RefSeq" id="WP_146305679.1">
    <property type="nucleotide sequence ID" value="NZ_VOHS01000012.1"/>
</dbReference>
<sequence length="89" mass="10331">MINDYLDKNMTVPVSWQGVWQITGRENNGAMNAMKPGDRKTIKILTGTKFQWIAMIQRQDSFLALVVEHTFENGAYTEKIEFFSRDNSR</sequence>
<proteinExistence type="predicted"/>
<dbReference type="EMBL" id="VOHS01000012">
    <property type="protein sequence ID" value="TWV99796.1"/>
    <property type="molecule type" value="Genomic_DNA"/>
</dbReference>
<name>A0A5C6LT79_9BACT</name>
<evidence type="ECO:0000313" key="1">
    <source>
        <dbReference type="EMBL" id="TWV99796.1"/>
    </source>
</evidence>